<dbReference type="InterPro" id="IPR009057">
    <property type="entry name" value="Homeodomain-like_sf"/>
</dbReference>
<dbReference type="PROSITE" id="PS51071">
    <property type="entry name" value="HTH_RPIR"/>
    <property type="match status" value="1"/>
</dbReference>
<dbReference type="CDD" id="cd05013">
    <property type="entry name" value="SIS_RpiR"/>
    <property type="match status" value="1"/>
</dbReference>
<dbReference type="GO" id="GO:1901135">
    <property type="term" value="P:carbohydrate derivative metabolic process"/>
    <property type="evidence" value="ECO:0007669"/>
    <property type="project" value="InterPro"/>
</dbReference>
<dbReference type="Gene3D" id="1.10.10.10">
    <property type="entry name" value="Winged helix-like DNA-binding domain superfamily/Winged helix DNA-binding domain"/>
    <property type="match status" value="1"/>
</dbReference>
<feature type="domain" description="HTH rpiR-type" evidence="4">
    <location>
        <begin position="1"/>
        <end position="77"/>
    </location>
</feature>
<evidence type="ECO:0000256" key="3">
    <source>
        <dbReference type="ARBA" id="ARBA00023163"/>
    </source>
</evidence>
<dbReference type="GO" id="GO:0003677">
    <property type="term" value="F:DNA binding"/>
    <property type="evidence" value="ECO:0007669"/>
    <property type="project" value="UniProtKB-KW"/>
</dbReference>
<sequence>MYLFQKIEEVMMNYHDARHAVGEFVLHEQKNLYKYTINEVAEYSYTSKATVVRFAKTLGFEGWRDFMKAFIAEVKYQETHHADVDANYPFHEKSSHQEIIESLKTLQMESIQDSADLMDMDMLKMATTYLVKSKHIVIFGLSPNIFLGELFRRKMISIGKKVDIANLGEMGIISRTMDEQDCAIVISYSGNNKHAEPMSYLQNLLDQKVSIIGITSGGDNYMRRILPCVFTMSSKERLYTKIANFATEESLQFILNVLYSCYYREEYQKNCLFKIQSSKILESRRNAVLNEMQDEAEQE</sequence>
<dbReference type="SUPFAM" id="SSF46689">
    <property type="entry name" value="Homeodomain-like"/>
    <property type="match status" value="1"/>
</dbReference>
<dbReference type="InterPro" id="IPR047640">
    <property type="entry name" value="RpiR-like"/>
</dbReference>
<accession>A0A7G9GK27</accession>
<dbReference type="Pfam" id="PF01380">
    <property type="entry name" value="SIS"/>
    <property type="match status" value="1"/>
</dbReference>
<dbReference type="InterPro" id="IPR035472">
    <property type="entry name" value="RpiR-like_SIS"/>
</dbReference>
<dbReference type="KEGG" id="ehn:H9Q80_12920"/>
<dbReference type="SUPFAM" id="SSF53697">
    <property type="entry name" value="SIS domain"/>
    <property type="match status" value="1"/>
</dbReference>
<evidence type="ECO:0000256" key="1">
    <source>
        <dbReference type="ARBA" id="ARBA00023015"/>
    </source>
</evidence>
<dbReference type="EMBL" id="CP060636">
    <property type="protein sequence ID" value="QNM11159.1"/>
    <property type="molecule type" value="Genomic_DNA"/>
</dbReference>
<proteinExistence type="predicted"/>
<name>A0A7G9GK27_9FIRM</name>
<organism evidence="5 6">
    <name type="scientific">[Eubacterium] hominis</name>
    <dbReference type="NCBI Taxonomy" id="2764325"/>
    <lineage>
        <taxon>Bacteria</taxon>
        <taxon>Bacillati</taxon>
        <taxon>Bacillota</taxon>
        <taxon>Erysipelotrichia</taxon>
        <taxon>Erysipelotrichales</taxon>
        <taxon>Erysipelotrichaceae</taxon>
        <taxon>Amedibacillus</taxon>
    </lineage>
</organism>
<dbReference type="RefSeq" id="WP_117451567.1">
    <property type="nucleotide sequence ID" value="NZ_CP060636.1"/>
</dbReference>
<dbReference type="InterPro" id="IPR036388">
    <property type="entry name" value="WH-like_DNA-bd_sf"/>
</dbReference>
<keyword evidence="3" id="KW-0804">Transcription</keyword>
<evidence type="ECO:0000256" key="2">
    <source>
        <dbReference type="ARBA" id="ARBA00023125"/>
    </source>
</evidence>
<gene>
    <name evidence="5" type="ORF">H9Q80_12920</name>
</gene>
<keyword evidence="2" id="KW-0238">DNA-binding</keyword>
<dbReference type="InterPro" id="IPR000281">
    <property type="entry name" value="HTH_RpiR"/>
</dbReference>
<dbReference type="Pfam" id="PF01418">
    <property type="entry name" value="HTH_6"/>
    <property type="match status" value="1"/>
</dbReference>
<reference evidence="5 6" key="1">
    <citation type="submission" date="2020-08" db="EMBL/GenBank/DDBJ databases">
        <authorList>
            <person name="Liu C."/>
            <person name="Sun Q."/>
        </authorList>
    </citation>
    <scope>NUCLEOTIDE SEQUENCE [LARGE SCALE GENOMIC DNA]</scope>
    <source>
        <strain evidence="5 6">NSJ-61</strain>
    </source>
</reference>
<dbReference type="Proteomes" id="UP000515856">
    <property type="component" value="Chromosome"/>
</dbReference>
<evidence type="ECO:0000313" key="5">
    <source>
        <dbReference type="EMBL" id="QNM11159.1"/>
    </source>
</evidence>
<dbReference type="PANTHER" id="PTHR30514:SF10">
    <property type="entry name" value="MURR_RPIR FAMILY TRANSCRIPTIONAL REGULATOR"/>
    <property type="match status" value="1"/>
</dbReference>
<dbReference type="PANTHER" id="PTHR30514">
    <property type="entry name" value="GLUCOKINASE"/>
    <property type="match status" value="1"/>
</dbReference>
<dbReference type="GO" id="GO:0003700">
    <property type="term" value="F:DNA-binding transcription factor activity"/>
    <property type="evidence" value="ECO:0007669"/>
    <property type="project" value="InterPro"/>
</dbReference>
<dbReference type="AlphaFoldDB" id="A0A7G9GK27"/>
<evidence type="ECO:0000259" key="4">
    <source>
        <dbReference type="PROSITE" id="PS51071"/>
    </source>
</evidence>
<dbReference type="GO" id="GO:0097367">
    <property type="term" value="F:carbohydrate derivative binding"/>
    <property type="evidence" value="ECO:0007669"/>
    <property type="project" value="InterPro"/>
</dbReference>
<keyword evidence="1" id="KW-0805">Transcription regulation</keyword>
<dbReference type="Gene3D" id="3.40.50.10490">
    <property type="entry name" value="Glucose-6-phosphate isomerase like protein, domain 1"/>
    <property type="match status" value="1"/>
</dbReference>
<keyword evidence="6" id="KW-1185">Reference proteome</keyword>
<evidence type="ECO:0000313" key="6">
    <source>
        <dbReference type="Proteomes" id="UP000515856"/>
    </source>
</evidence>
<dbReference type="InterPro" id="IPR001347">
    <property type="entry name" value="SIS_dom"/>
</dbReference>
<protein>
    <submittedName>
        <fullName evidence="5">MurR/RpiR family transcriptional regulator</fullName>
    </submittedName>
</protein>
<dbReference type="InterPro" id="IPR046348">
    <property type="entry name" value="SIS_dom_sf"/>
</dbReference>